<proteinExistence type="predicted"/>
<comment type="caution">
    <text evidence="2">The sequence shown here is derived from an EMBL/GenBank/DDBJ whole genome shotgun (WGS) entry which is preliminary data.</text>
</comment>
<gene>
    <name evidence="2" type="ORF">Ari01nite_13590</name>
</gene>
<keyword evidence="1" id="KW-1133">Transmembrane helix</keyword>
<keyword evidence="1" id="KW-0812">Transmembrane</keyword>
<name>A0A919MT53_9ACTN</name>
<sequence>MSALLSYLTAELRHRWQLVRDTKDGGYTTESVVVTAVLITIALAVIAIIGTKLVGKANSLNLG</sequence>
<organism evidence="2 3">
    <name type="scientific">Paractinoplanes rishiriensis</name>
    <dbReference type="NCBI Taxonomy" id="1050105"/>
    <lineage>
        <taxon>Bacteria</taxon>
        <taxon>Bacillati</taxon>
        <taxon>Actinomycetota</taxon>
        <taxon>Actinomycetes</taxon>
        <taxon>Micromonosporales</taxon>
        <taxon>Micromonosporaceae</taxon>
        <taxon>Paractinoplanes</taxon>
    </lineage>
</organism>
<dbReference type="AlphaFoldDB" id="A0A919MT53"/>
<feature type="transmembrane region" description="Helical" evidence="1">
    <location>
        <begin position="32"/>
        <end position="54"/>
    </location>
</feature>
<keyword evidence="3" id="KW-1185">Reference proteome</keyword>
<dbReference type="Proteomes" id="UP000636960">
    <property type="component" value="Unassembled WGS sequence"/>
</dbReference>
<keyword evidence="1" id="KW-0472">Membrane</keyword>
<evidence type="ECO:0000313" key="2">
    <source>
        <dbReference type="EMBL" id="GIE93894.1"/>
    </source>
</evidence>
<protein>
    <submittedName>
        <fullName evidence="2">Uncharacterized protein</fullName>
    </submittedName>
</protein>
<evidence type="ECO:0000256" key="1">
    <source>
        <dbReference type="SAM" id="Phobius"/>
    </source>
</evidence>
<accession>A0A919MT53</accession>
<evidence type="ECO:0000313" key="3">
    <source>
        <dbReference type="Proteomes" id="UP000636960"/>
    </source>
</evidence>
<dbReference type="EMBL" id="BOMV01000007">
    <property type="protein sequence ID" value="GIE93894.1"/>
    <property type="molecule type" value="Genomic_DNA"/>
</dbReference>
<dbReference type="RefSeq" id="WP_203780173.1">
    <property type="nucleotide sequence ID" value="NZ_BOMV01000007.1"/>
</dbReference>
<reference evidence="2" key="1">
    <citation type="submission" date="2021-01" db="EMBL/GenBank/DDBJ databases">
        <title>Whole genome shotgun sequence of Actinoplanes rishiriensis NBRC 108556.</title>
        <authorList>
            <person name="Komaki H."/>
            <person name="Tamura T."/>
        </authorList>
    </citation>
    <scope>NUCLEOTIDE SEQUENCE</scope>
    <source>
        <strain evidence="2">NBRC 108556</strain>
    </source>
</reference>